<name>A0A3N0B1E8_9ACTN</name>
<dbReference type="InterPro" id="IPR010982">
    <property type="entry name" value="Lambda_DNA-bd_dom_sf"/>
</dbReference>
<dbReference type="PANTHER" id="PTHR46558:SF11">
    <property type="entry name" value="HTH-TYPE TRANSCRIPTIONAL REGULATOR XRE"/>
    <property type="match status" value="1"/>
</dbReference>
<keyword evidence="2" id="KW-0472">Membrane</keyword>
<dbReference type="OrthoDB" id="9813152at2"/>
<evidence type="ECO:0000259" key="3">
    <source>
        <dbReference type="PROSITE" id="PS50943"/>
    </source>
</evidence>
<proteinExistence type="predicted"/>
<feature type="transmembrane region" description="Helical" evidence="2">
    <location>
        <begin position="85"/>
        <end position="105"/>
    </location>
</feature>
<dbReference type="EMBL" id="QIBX01000003">
    <property type="protein sequence ID" value="RNL40971.1"/>
    <property type="molecule type" value="Genomic_DNA"/>
</dbReference>
<evidence type="ECO:0000256" key="1">
    <source>
        <dbReference type="ARBA" id="ARBA00023125"/>
    </source>
</evidence>
<sequence length="138" mass="14343">MEKKTLGTTIAALRKRNGMTQLDLANLMNVTDKAVSKWERDLSCPDVNSFPRLAEVLGVSTDDLLNAKTAHAGTESNGPRETALLALKCIGLAMGVAVVALGSMGEIGLAEPLSPNAGMTMLGIGLTCLGISAFNKKG</sequence>
<organism evidence="4 5">
    <name type="scientific">Slackia equolifaciens</name>
    <dbReference type="NCBI Taxonomy" id="498718"/>
    <lineage>
        <taxon>Bacteria</taxon>
        <taxon>Bacillati</taxon>
        <taxon>Actinomycetota</taxon>
        <taxon>Coriobacteriia</taxon>
        <taxon>Eggerthellales</taxon>
        <taxon>Eggerthellaceae</taxon>
        <taxon>Slackia</taxon>
    </lineage>
</organism>
<keyword evidence="5" id="KW-1185">Reference proteome</keyword>
<dbReference type="SUPFAM" id="SSF47413">
    <property type="entry name" value="lambda repressor-like DNA-binding domains"/>
    <property type="match status" value="1"/>
</dbReference>
<feature type="domain" description="HTH cro/C1-type" evidence="3">
    <location>
        <begin position="10"/>
        <end position="64"/>
    </location>
</feature>
<gene>
    <name evidence="4" type="ORF">DMP06_02940</name>
</gene>
<dbReference type="CDD" id="cd00093">
    <property type="entry name" value="HTH_XRE"/>
    <property type="match status" value="1"/>
</dbReference>
<comment type="caution">
    <text evidence="4">The sequence shown here is derived from an EMBL/GenBank/DDBJ whole genome shotgun (WGS) entry which is preliminary data.</text>
</comment>
<dbReference type="SMART" id="SM00530">
    <property type="entry name" value="HTH_XRE"/>
    <property type="match status" value="1"/>
</dbReference>
<keyword evidence="1" id="KW-0238">DNA-binding</keyword>
<dbReference type="AlphaFoldDB" id="A0A3N0B1E8"/>
<dbReference type="RefSeq" id="WP_123208255.1">
    <property type="nucleotide sequence ID" value="NZ_JBHTHO010000001.1"/>
</dbReference>
<reference evidence="5" key="1">
    <citation type="submission" date="2018-05" db="EMBL/GenBank/DDBJ databases">
        <title>Genome Sequencing of selected type strains of the family Eggerthellaceae.</title>
        <authorList>
            <person name="Danylec N."/>
            <person name="Stoll D.A."/>
            <person name="Doetsch A."/>
            <person name="Huch M."/>
        </authorList>
    </citation>
    <scope>NUCLEOTIDE SEQUENCE [LARGE SCALE GENOMIC DNA]</scope>
    <source>
        <strain evidence="5">DSM 24851</strain>
    </source>
</reference>
<dbReference type="InterPro" id="IPR001387">
    <property type="entry name" value="Cro/C1-type_HTH"/>
</dbReference>
<evidence type="ECO:0000313" key="5">
    <source>
        <dbReference type="Proteomes" id="UP000269591"/>
    </source>
</evidence>
<dbReference type="PROSITE" id="PS50943">
    <property type="entry name" value="HTH_CROC1"/>
    <property type="match status" value="1"/>
</dbReference>
<evidence type="ECO:0000256" key="2">
    <source>
        <dbReference type="SAM" id="Phobius"/>
    </source>
</evidence>
<protein>
    <submittedName>
        <fullName evidence="4">XRE family transcriptional regulator</fullName>
    </submittedName>
</protein>
<keyword evidence="2" id="KW-1133">Transmembrane helix</keyword>
<dbReference type="GO" id="GO:0003677">
    <property type="term" value="F:DNA binding"/>
    <property type="evidence" value="ECO:0007669"/>
    <property type="project" value="UniProtKB-KW"/>
</dbReference>
<dbReference type="Gene3D" id="1.10.260.40">
    <property type="entry name" value="lambda repressor-like DNA-binding domains"/>
    <property type="match status" value="1"/>
</dbReference>
<dbReference type="Proteomes" id="UP000269591">
    <property type="component" value="Unassembled WGS sequence"/>
</dbReference>
<keyword evidence="2" id="KW-0812">Transmembrane</keyword>
<evidence type="ECO:0000313" key="4">
    <source>
        <dbReference type="EMBL" id="RNL40971.1"/>
    </source>
</evidence>
<accession>A0A3N0B1E8</accession>
<dbReference type="Pfam" id="PF01381">
    <property type="entry name" value="HTH_3"/>
    <property type="match status" value="1"/>
</dbReference>
<dbReference type="PANTHER" id="PTHR46558">
    <property type="entry name" value="TRACRIPTIONAL REGULATORY PROTEIN-RELATED-RELATED"/>
    <property type="match status" value="1"/>
</dbReference>
<feature type="transmembrane region" description="Helical" evidence="2">
    <location>
        <begin position="117"/>
        <end position="134"/>
    </location>
</feature>